<dbReference type="PANTHER" id="PTHR10458">
    <property type="entry name" value="PEPTIDE DEFORMYLASE"/>
    <property type="match status" value="1"/>
</dbReference>
<gene>
    <name evidence="7" type="primary">def2_1</name>
    <name evidence="6" type="synonym">def</name>
    <name evidence="7" type="ORF">BN997_00413</name>
</gene>
<proteinExistence type="inferred from homology"/>
<keyword evidence="5 6" id="KW-0408">Iron</keyword>
<evidence type="ECO:0000313" key="7">
    <source>
        <dbReference type="EMBL" id="CEI80607.1"/>
    </source>
</evidence>
<accession>A0A0A1MLP6</accession>
<keyword evidence="4 6" id="KW-0648">Protein biosynthesis</keyword>
<sequence length="185" mass="21459">MTKFHKDYRVTMKDIKKEGDSILRKQLDPVSLPVSEETKTELECMMTYLKNSQDPEIAKKYQLRPGAGLSANQVGINKSMFVIRYQTEKEETMELKLINPKLISHAANIIYLPEGEGCLSVNREVSGHVPRYERIKVQAFDTEGEEHTYTFKGYSSILVQHEMDHLNGIMFFDRINKERPFLNLQ</sequence>
<evidence type="ECO:0000256" key="5">
    <source>
        <dbReference type="ARBA" id="ARBA00023004"/>
    </source>
</evidence>
<evidence type="ECO:0000256" key="4">
    <source>
        <dbReference type="ARBA" id="ARBA00022917"/>
    </source>
</evidence>
<dbReference type="CDD" id="cd00487">
    <property type="entry name" value="Pep_deformylase"/>
    <property type="match status" value="1"/>
</dbReference>
<dbReference type="PANTHER" id="PTHR10458:SF8">
    <property type="entry name" value="PEPTIDE DEFORMYLASE 2"/>
    <property type="match status" value="1"/>
</dbReference>
<dbReference type="RefSeq" id="WP_042529186.1">
    <property type="nucleotide sequence ID" value="NZ_CDGG01000001.1"/>
</dbReference>
<evidence type="ECO:0000313" key="8">
    <source>
        <dbReference type="Proteomes" id="UP000040453"/>
    </source>
</evidence>
<keyword evidence="8" id="KW-1185">Reference proteome</keyword>
<organism evidence="7 8">
    <name type="scientific">Oceanobacillus oncorhynchi</name>
    <dbReference type="NCBI Taxonomy" id="545501"/>
    <lineage>
        <taxon>Bacteria</taxon>
        <taxon>Bacillati</taxon>
        <taxon>Bacillota</taxon>
        <taxon>Bacilli</taxon>
        <taxon>Bacillales</taxon>
        <taxon>Bacillaceae</taxon>
        <taxon>Oceanobacillus</taxon>
    </lineage>
</organism>
<dbReference type="PIRSF" id="PIRSF004749">
    <property type="entry name" value="Pep_def"/>
    <property type="match status" value="1"/>
</dbReference>
<reference evidence="7 8" key="1">
    <citation type="submission" date="2014-11" db="EMBL/GenBank/DDBJ databases">
        <authorList>
            <person name="Urmite Genomes Urmite Genomes"/>
        </authorList>
    </citation>
    <scope>NUCLEOTIDE SEQUENCE [LARGE SCALE GENOMIC DNA]</scope>
    <source>
        <strain evidence="7 8">Oc5</strain>
    </source>
</reference>
<dbReference type="GO" id="GO:0042586">
    <property type="term" value="F:peptide deformylase activity"/>
    <property type="evidence" value="ECO:0007669"/>
    <property type="project" value="UniProtKB-UniRule"/>
</dbReference>
<evidence type="ECO:0000256" key="2">
    <source>
        <dbReference type="ARBA" id="ARBA00022723"/>
    </source>
</evidence>
<dbReference type="SUPFAM" id="SSF56420">
    <property type="entry name" value="Peptide deformylase"/>
    <property type="match status" value="1"/>
</dbReference>
<dbReference type="FunFam" id="3.90.45.10:FF:000002">
    <property type="entry name" value="Peptide deformylase"/>
    <property type="match status" value="1"/>
</dbReference>
<dbReference type="GO" id="GO:0006412">
    <property type="term" value="P:translation"/>
    <property type="evidence" value="ECO:0007669"/>
    <property type="project" value="UniProtKB-UniRule"/>
</dbReference>
<comment type="function">
    <text evidence="6">Removes the formyl group from the N-terminal Met of newly synthesized proteins. Requires at least a dipeptide for an efficient rate of reaction. N-terminal L-methionine is a prerequisite for activity but the enzyme has broad specificity at other positions.</text>
</comment>
<feature type="active site" evidence="6">
    <location>
        <position position="162"/>
    </location>
</feature>
<comment type="cofactor">
    <cofactor evidence="6">
        <name>Fe(2+)</name>
        <dbReference type="ChEBI" id="CHEBI:29033"/>
    </cofactor>
    <text evidence="6">Binds 1 Fe(2+) ion.</text>
</comment>
<dbReference type="HAMAP" id="MF_00163">
    <property type="entry name" value="Pep_deformylase"/>
    <property type="match status" value="1"/>
</dbReference>
<dbReference type="OrthoDB" id="9784988at2"/>
<dbReference type="Gene3D" id="3.90.45.10">
    <property type="entry name" value="Peptide deformylase"/>
    <property type="match status" value="1"/>
</dbReference>
<dbReference type="InterPro" id="IPR023635">
    <property type="entry name" value="Peptide_deformylase"/>
</dbReference>
<evidence type="ECO:0000256" key="1">
    <source>
        <dbReference type="ARBA" id="ARBA00010759"/>
    </source>
</evidence>
<dbReference type="EC" id="3.5.1.88" evidence="6"/>
<dbReference type="EMBL" id="CDGG01000001">
    <property type="protein sequence ID" value="CEI80607.1"/>
    <property type="molecule type" value="Genomic_DNA"/>
</dbReference>
<name>A0A0A1MLP6_9BACI</name>
<dbReference type="NCBIfam" id="TIGR00079">
    <property type="entry name" value="pept_deformyl"/>
    <property type="match status" value="1"/>
</dbReference>
<feature type="binding site" evidence="6">
    <location>
        <position position="161"/>
    </location>
    <ligand>
        <name>Fe cation</name>
        <dbReference type="ChEBI" id="CHEBI:24875"/>
    </ligand>
</feature>
<evidence type="ECO:0000256" key="3">
    <source>
        <dbReference type="ARBA" id="ARBA00022801"/>
    </source>
</evidence>
<feature type="binding site" evidence="6">
    <location>
        <position position="165"/>
    </location>
    <ligand>
        <name>Fe cation</name>
        <dbReference type="ChEBI" id="CHEBI:24875"/>
    </ligand>
</feature>
<evidence type="ECO:0000256" key="6">
    <source>
        <dbReference type="HAMAP-Rule" id="MF_00163"/>
    </source>
</evidence>
<protein>
    <recommendedName>
        <fullName evidence="6">Peptide deformylase</fullName>
        <shortName evidence="6">PDF</shortName>
        <ecNumber evidence="6">3.5.1.88</ecNumber>
    </recommendedName>
    <alternativeName>
        <fullName evidence="6">Polypeptide deformylase</fullName>
    </alternativeName>
</protein>
<comment type="similarity">
    <text evidence="1 6">Belongs to the polypeptide deformylase family.</text>
</comment>
<dbReference type="AlphaFoldDB" id="A0A0A1MLP6"/>
<comment type="catalytic activity">
    <reaction evidence="6">
        <text>N-terminal N-formyl-L-methionyl-[peptide] + H2O = N-terminal L-methionyl-[peptide] + formate</text>
        <dbReference type="Rhea" id="RHEA:24420"/>
        <dbReference type="Rhea" id="RHEA-COMP:10639"/>
        <dbReference type="Rhea" id="RHEA-COMP:10640"/>
        <dbReference type="ChEBI" id="CHEBI:15377"/>
        <dbReference type="ChEBI" id="CHEBI:15740"/>
        <dbReference type="ChEBI" id="CHEBI:49298"/>
        <dbReference type="ChEBI" id="CHEBI:64731"/>
        <dbReference type="EC" id="3.5.1.88"/>
    </reaction>
</comment>
<dbReference type="PRINTS" id="PR01576">
    <property type="entry name" value="PDEFORMYLASE"/>
</dbReference>
<dbReference type="Pfam" id="PF01327">
    <property type="entry name" value="Pep_deformylase"/>
    <property type="match status" value="1"/>
</dbReference>
<dbReference type="STRING" id="545501.BN997_00413"/>
<keyword evidence="2 6" id="KW-0479">Metal-binding</keyword>
<feature type="binding site" evidence="6">
    <location>
        <position position="118"/>
    </location>
    <ligand>
        <name>Fe cation</name>
        <dbReference type="ChEBI" id="CHEBI:24875"/>
    </ligand>
</feature>
<dbReference type="InterPro" id="IPR036821">
    <property type="entry name" value="Peptide_deformylase_sf"/>
</dbReference>
<dbReference type="GO" id="GO:0046872">
    <property type="term" value="F:metal ion binding"/>
    <property type="evidence" value="ECO:0007669"/>
    <property type="project" value="UniProtKB-KW"/>
</dbReference>
<keyword evidence="3 6" id="KW-0378">Hydrolase</keyword>
<dbReference type="Proteomes" id="UP000040453">
    <property type="component" value="Unassembled WGS sequence"/>
</dbReference>